<evidence type="ECO:0000256" key="3">
    <source>
        <dbReference type="ARBA" id="ARBA00022801"/>
    </source>
</evidence>
<feature type="binding site" evidence="7">
    <location>
        <position position="327"/>
    </location>
    <ligand>
        <name>Fe(3+)</name>
        <dbReference type="ChEBI" id="CHEBI:29034"/>
    </ligand>
</feature>
<comment type="function">
    <text evidence="7">Catalyzes the hydrolytic cleavage of the carbon-nitrogen bond in imidazolone-5-propanoate to yield N-formimidoyl-L-glutamate. It is the third step in the universal histidine degradation pathway.</text>
</comment>
<dbReference type="GO" id="GO:0008270">
    <property type="term" value="F:zinc ion binding"/>
    <property type="evidence" value="ECO:0007669"/>
    <property type="project" value="UniProtKB-UniRule"/>
</dbReference>
<evidence type="ECO:0000256" key="5">
    <source>
        <dbReference type="ARBA" id="ARBA00022833"/>
    </source>
</evidence>
<dbReference type="EMBL" id="CP009687">
    <property type="protein sequence ID" value="AKL96698.1"/>
    <property type="molecule type" value="Genomic_DNA"/>
</dbReference>
<dbReference type="GO" id="GO:0019557">
    <property type="term" value="P:L-histidine catabolic process to glutamate and formate"/>
    <property type="evidence" value="ECO:0007669"/>
    <property type="project" value="UniProtKB-UniPathway"/>
</dbReference>
<reference evidence="9 10" key="1">
    <citation type="submission" date="2014-10" db="EMBL/GenBank/DDBJ databases">
        <title>Genome sequence of Clostridium aceticum DSM 1496.</title>
        <authorList>
            <person name="Poehlein A."/>
            <person name="Schiel-Bengelsdorf B."/>
            <person name="Gottschalk G."/>
            <person name="Duerre P."/>
            <person name="Daniel R."/>
        </authorList>
    </citation>
    <scope>NUCLEOTIDE SEQUENCE [LARGE SCALE GENOMIC DNA]</scope>
    <source>
        <strain evidence="9 10">DSM 1496</strain>
    </source>
</reference>
<organism evidence="9 10">
    <name type="scientific">Clostridium aceticum</name>
    <dbReference type="NCBI Taxonomy" id="84022"/>
    <lineage>
        <taxon>Bacteria</taxon>
        <taxon>Bacillati</taxon>
        <taxon>Bacillota</taxon>
        <taxon>Clostridia</taxon>
        <taxon>Eubacteriales</taxon>
        <taxon>Clostridiaceae</taxon>
        <taxon>Clostridium</taxon>
    </lineage>
</organism>
<comment type="catalytic activity">
    <reaction evidence="7">
        <text>4-imidazolone-5-propanoate + H2O = N-formimidoyl-L-glutamate</text>
        <dbReference type="Rhea" id="RHEA:23660"/>
        <dbReference type="ChEBI" id="CHEBI:15377"/>
        <dbReference type="ChEBI" id="CHEBI:58928"/>
        <dbReference type="ChEBI" id="CHEBI:77893"/>
        <dbReference type="EC" id="3.5.2.7"/>
    </reaction>
</comment>
<dbReference type="GO" id="GO:0005506">
    <property type="term" value="F:iron ion binding"/>
    <property type="evidence" value="ECO:0007669"/>
    <property type="project" value="UniProtKB-UniRule"/>
</dbReference>
<feature type="binding site" evidence="7">
    <location>
        <position position="331"/>
    </location>
    <ligand>
        <name>N-formimidoyl-L-glutamate</name>
        <dbReference type="ChEBI" id="CHEBI:58928"/>
    </ligand>
</feature>
<feature type="binding site" evidence="7">
    <location>
        <position position="327"/>
    </location>
    <ligand>
        <name>Zn(2+)</name>
        <dbReference type="ChEBI" id="CHEBI:29105"/>
    </ligand>
</feature>
<dbReference type="HAMAP" id="MF_00372">
    <property type="entry name" value="HutI"/>
    <property type="match status" value="1"/>
</dbReference>
<protein>
    <recommendedName>
        <fullName evidence="1 7">Imidazolonepropionase</fullName>
        <ecNumber evidence="1 7">3.5.2.7</ecNumber>
    </recommendedName>
    <alternativeName>
        <fullName evidence="7">Imidazolone-5-propionate hydrolase</fullName>
    </alternativeName>
</protein>
<dbReference type="STRING" id="84022.CACET_c32540"/>
<feature type="binding site" evidence="7">
    <location>
        <position position="155"/>
    </location>
    <ligand>
        <name>4-imidazolone-5-propanoate</name>
        <dbReference type="ChEBI" id="CHEBI:77893"/>
    </ligand>
</feature>
<evidence type="ECO:0000256" key="4">
    <source>
        <dbReference type="ARBA" id="ARBA00022808"/>
    </source>
</evidence>
<keyword evidence="7" id="KW-0963">Cytoplasm</keyword>
<gene>
    <name evidence="7 9" type="primary">hutI</name>
    <name evidence="9" type="ORF">CACET_c32540</name>
</gene>
<comment type="subcellular location">
    <subcellularLocation>
        <location evidence="7">Cytoplasm</location>
    </subcellularLocation>
</comment>
<comment type="cofactor">
    <cofactor evidence="7">
        <name>Zn(2+)</name>
        <dbReference type="ChEBI" id="CHEBI:29105"/>
    </cofactor>
    <cofactor evidence="7">
        <name>Fe(3+)</name>
        <dbReference type="ChEBI" id="CHEBI:29034"/>
    </cofactor>
    <text evidence="7">Binds 1 zinc or iron ion per subunit.</text>
</comment>
<keyword evidence="5 7" id="KW-0862">Zinc</keyword>
<dbReference type="Pfam" id="PF01979">
    <property type="entry name" value="Amidohydro_1"/>
    <property type="match status" value="1"/>
</dbReference>
<feature type="binding site" evidence="7">
    <location>
        <position position="329"/>
    </location>
    <ligand>
        <name>N-formimidoyl-L-glutamate</name>
        <dbReference type="ChEBI" id="CHEBI:58928"/>
    </ligand>
</feature>
<dbReference type="GO" id="GO:0050480">
    <property type="term" value="F:imidazolonepropionase activity"/>
    <property type="evidence" value="ECO:0007669"/>
    <property type="project" value="UniProtKB-UniRule"/>
</dbReference>
<dbReference type="Proteomes" id="UP000035704">
    <property type="component" value="Chromosome"/>
</dbReference>
<feature type="binding site" evidence="7">
    <location>
        <position position="83"/>
    </location>
    <ligand>
        <name>Fe(3+)</name>
        <dbReference type="ChEBI" id="CHEBI:29034"/>
    </ligand>
</feature>
<evidence type="ECO:0000256" key="2">
    <source>
        <dbReference type="ARBA" id="ARBA00022723"/>
    </source>
</evidence>
<dbReference type="FunFam" id="3.20.20.140:FF:000007">
    <property type="entry name" value="Imidazolonepropionase"/>
    <property type="match status" value="1"/>
</dbReference>
<feature type="binding site" evidence="7">
    <location>
        <position position="85"/>
    </location>
    <ligand>
        <name>Zn(2+)</name>
        <dbReference type="ChEBI" id="CHEBI:29105"/>
    </ligand>
</feature>
<dbReference type="CDD" id="cd01296">
    <property type="entry name" value="Imidazolone-5PH"/>
    <property type="match status" value="1"/>
</dbReference>
<dbReference type="PATRIC" id="fig|84022.6.peg.3327"/>
<keyword evidence="4 7" id="KW-0369">Histidine metabolism</keyword>
<keyword evidence="10" id="KW-1185">Reference proteome</keyword>
<keyword evidence="6 7" id="KW-0408">Iron</keyword>
<feature type="binding site" evidence="7">
    <location>
        <position position="83"/>
    </location>
    <ligand>
        <name>Zn(2+)</name>
        <dbReference type="ChEBI" id="CHEBI:29105"/>
    </ligand>
</feature>
<dbReference type="UniPathway" id="UPA00379">
    <property type="reaction ID" value="UER00551"/>
</dbReference>
<evidence type="ECO:0000256" key="1">
    <source>
        <dbReference type="ARBA" id="ARBA00012864"/>
    </source>
</evidence>
<evidence type="ECO:0000313" key="10">
    <source>
        <dbReference type="Proteomes" id="UP000035704"/>
    </source>
</evidence>
<dbReference type="KEGG" id="cace:CACET_c32540"/>
<accession>A0A0G3WE92</accession>
<dbReference type="InterPro" id="IPR011059">
    <property type="entry name" value="Metal-dep_hydrolase_composite"/>
</dbReference>
<dbReference type="AlphaFoldDB" id="A0A0G3WE92"/>
<dbReference type="GO" id="GO:0019556">
    <property type="term" value="P:L-histidine catabolic process to glutamate and formamide"/>
    <property type="evidence" value="ECO:0007669"/>
    <property type="project" value="UniProtKB-UniRule"/>
</dbReference>
<comment type="similarity">
    <text evidence="7">Belongs to the metallo-dependent hydrolases superfamily. HutI family.</text>
</comment>
<feature type="domain" description="Amidohydrolase-related" evidence="8">
    <location>
        <begin position="75"/>
        <end position="414"/>
    </location>
</feature>
<dbReference type="InterPro" id="IPR006680">
    <property type="entry name" value="Amidohydro-rel"/>
</dbReference>
<dbReference type="EC" id="3.5.2.7" evidence="1 7"/>
<name>A0A0G3WE92_9CLOT</name>
<dbReference type="SUPFAM" id="SSF51338">
    <property type="entry name" value="Composite domain of metallo-dependent hydrolases"/>
    <property type="match status" value="1"/>
</dbReference>
<feature type="binding site" evidence="7">
    <location>
        <position position="253"/>
    </location>
    <ligand>
        <name>Fe(3+)</name>
        <dbReference type="ChEBI" id="CHEBI:29034"/>
    </ligand>
</feature>
<sequence length="422" mass="46302">MMKKGNLLIKNAAELVTCSGFRAKKGKEMSDLQIILDGAVVIEEGIIKAVGKTEEILKQYSEENYEVIDASNKAVLPGFVDSHTHFLFGGYRAEEFSWRLRGDSYMDIMERGGGILSSVKATKEATKEELFESAMKRLDCMLSFGVTTVEGKSGYGLDYDTEMKQLEVMKEVDAVHPIDVVSTFLGAHAVPKEYKGKEDILIDFFIEKVMPDVAERKLAEFCDVFCEDKVFSIEQSRRLLTKAKEMGFKIKLHADEIVPLGGAELAAELGAISADHLLQASDQGIRDMEKAGVVATLLPGTAFSLKEEFARGRYMIDQNCAVALATDLNPGSCFTESIPLIFALATLYMGITTEEALTALTINGAAAVDRADKIGSIDIGKQGDIVILEFPSYKYIPYHIGVSTVEKVVKDGVVVFPKIEKV</sequence>
<evidence type="ECO:0000259" key="8">
    <source>
        <dbReference type="Pfam" id="PF01979"/>
    </source>
</evidence>
<evidence type="ECO:0000313" key="9">
    <source>
        <dbReference type="EMBL" id="AKL96698.1"/>
    </source>
</evidence>
<dbReference type="PANTHER" id="PTHR42752">
    <property type="entry name" value="IMIDAZOLONEPROPIONASE"/>
    <property type="match status" value="1"/>
</dbReference>
<dbReference type="Gene3D" id="3.20.20.140">
    <property type="entry name" value="Metal-dependent hydrolases"/>
    <property type="match status" value="1"/>
</dbReference>
<dbReference type="Gene3D" id="2.30.40.10">
    <property type="entry name" value="Urease, subunit C, domain 1"/>
    <property type="match status" value="1"/>
</dbReference>
<feature type="binding site" evidence="7">
    <location>
        <position position="253"/>
    </location>
    <ligand>
        <name>Zn(2+)</name>
        <dbReference type="ChEBI" id="CHEBI:29105"/>
    </ligand>
</feature>
<evidence type="ECO:0000256" key="7">
    <source>
        <dbReference type="HAMAP-Rule" id="MF_00372"/>
    </source>
</evidence>
<feature type="binding site" evidence="7">
    <location>
        <position position="92"/>
    </location>
    <ligand>
        <name>4-imidazolone-5-propanoate</name>
        <dbReference type="ChEBI" id="CHEBI:77893"/>
    </ligand>
</feature>
<comment type="pathway">
    <text evidence="7">Amino-acid degradation; L-histidine degradation into L-glutamate; N-formimidoyl-L-glutamate from L-histidine: step 3/3.</text>
</comment>
<feature type="binding site" evidence="7">
    <location>
        <position position="332"/>
    </location>
    <ligand>
        <name>4-imidazolone-5-propanoate</name>
        <dbReference type="ChEBI" id="CHEBI:77893"/>
    </ligand>
</feature>
<dbReference type="GO" id="GO:0005737">
    <property type="term" value="C:cytoplasm"/>
    <property type="evidence" value="ECO:0007669"/>
    <property type="project" value="UniProtKB-SubCell"/>
</dbReference>
<feature type="binding site" evidence="7">
    <location>
        <position position="256"/>
    </location>
    <ligand>
        <name>4-imidazolone-5-propanoate</name>
        <dbReference type="ChEBI" id="CHEBI:77893"/>
    </ligand>
</feature>
<feature type="binding site" evidence="7">
    <location>
        <position position="85"/>
    </location>
    <ligand>
        <name>Fe(3+)</name>
        <dbReference type="ChEBI" id="CHEBI:29034"/>
    </ligand>
</feature>
<dbReference type="InterPro" id="IPR032466">
    <property type="entry name" value="Metal_Hydrolase"/>
</dbReference>
<keyword evidence="2 7" id="KW-0479">Metal-binding</keyword>
<dbReference type="PANTHER" id="PTHR42752:SF1">
    <property type="entry name" value="IMIDAZOLONEPROPIONASE-RELATED"/>
    <property type="match status" value="1"/>
</dbReference>
<proteinExistence type="inferred from homology"/>
<evidence type="ECO:0000256" key="6">
    <source>
        <dbReference type="ARBA" id="ARBA00023004"/>
    </source>
</evidence>
<dbReference type="NCBIfam" id="TIGR01224">
    <property type="entry name" value="hutI"/>
    <property type="match status" value="1"/>
</dbReference>
<keyword evidence="3 7" id="KW-0378">Hydrolase</keyword>
<dbReference type="SUPFAM" id="SSF51556">
    <property type="entry name" value="Metallo-dependent hydrolases"/>
    <property type="match status" value="1"/>
</dbReference>
<feature type="binding site" evidence="7">
    <location>
        <position position="188"/>
    </location>
    <ligand>
        <name>4-imidazolone-5-propanoate</name>
        <dbReference type="ChEBI" id="CHEBI:77893"/>
    </ligand>
</feature>
<feature type="binding site" evidence="7">
    <location>
        <position position="155"/>
    </location>
    <ligand>
        <name>N-formimidoyl-L-glutamate</name>
        <dbReference type="ChEBI" id="CHEBI:58928"/>
    </ligand>
</feature>
<dbReference type="InterPro" id="IPR005920">
    <property type="entry name" value="HutI"/>
</dbReference>